<dbReference type="EMBL" id="CAACVR010000001">
    <property type="protein sequence ID" value="VEU19785.1"/>
    <property type="molecule type" value="Genomic_DNA"/>
</dbReference>
<dbReference type="GO" id="GO:0005737">
    <property type="term" value="C:cytoplasm"/>
    <property type="evidence" value="ECO:0007669"/>
    <property type="project" value="TreeGrafter"/>
</dbReference>
<keyword evidence="12" id="KW-1185">Reference proteome</keyword>
<keyword evidence="5" id="KW-0418">Kinase</keyword>
<keyword evidence="2" id="KW-0723">Serine/threonine-protein kinase</keyword>
<dbReference type="InterPro" id="IPR011009">
    <property type="entry name" value="Kinase-like_dom_sf"/>
</dbReference>
<feature type="compositionally biased region" description="Polar residues" evidence="9">
    <location>
        <begin position="715"/>
        <end position="732"/>
    </location>
</feature>
<evidence type="ECO:0000256" key="4">
    <source>
        <dbReference type="ARBA" id="ARBA00022741"/>
    </source>
</evidence>
<feature type="compositionally biased region" description="Polar residues" evidence="9">
    <location>
        <begin position="677"/>
        <end position="701"/>
    </location>
</feature>
<feature type="region of interest" description="Disordered" evidence="9">
    <location>
        <begin position="675"/>
        <end position="736"/>
    </location>
</feature>
<dbReference type="EC" id="2.7.11.1" evidence="1"/>
<comment type="catalytic activity">
    <reaction evidence="7">
        <text>L-threonyl-[protein] + ATP = O-phospho-L-threonyl-[protein] + ADP + H(+)</text>
        <dbReference type="Rhea" id="RHEA:46608"/>
        <dbReference type="Rhea" id="RHEA-COMP:11060"/>
        <dbReference type="Rhea" id="RHEA-COMP:11605"/>
        <dbReference type="ChEBI" id="CHEBI:15378"/>
        <dbReference type="ChEBI" id="CHEBI:30013"/>
        <dbReference type="ChEBI" id="CHEBI:30616"/>
        <dbReference type="ChEBI" id="CHEBI:61977"/>
        <dbReference type="ChEBI" id="CHEBI:456216"/>
        <dbReference type="EC" id="2.7.11.1"/>
    </reaction>
</comment>
<evidence type="ECO:0000256" key="1">
    <source>
        <dbReference type="ARBA" id="ARBA00012513"/>
    </source>
</evidence>
<dbReference type="InterPro" id="IPR008271">
    <property type="entry name" value="Ser/Thr_kinase_AS"/>
</dbReference>
<feature type="compositionally biased region" description="Basic and acidic residues" evidence="9">
    <location>
        <begin position="703"/>
        <end position="714"/>
    </location>
</feature>
<evidence type="ECO:0000256" key="3">
    <source>
        <dbReference type="ARBA" id="ARBA00022679"/>
    </source>
</evidence>
<dbReference type="Gene3D" id="1.10.510.10">
    <property type="entry name" value="Transferase(Phosphotransferase) domain 1"/>
    <property type="match status" value="1"/>
</dbReference>
<feature type="region of interest" description="Disordered" evidence="9">
    <location>
        <begin position="508"/>
        <end position="640"/>
    </location>
</feature>
<feature type="compositionally biased region" description="Polar residues" evidence="9">
    <location>
        <begin position="8"/>
        <end position="19"/>
    </location>
</feature>
<evidence type="ECO:0000256" key="8">
    <source>
        <dbReference type="ARBA" id="ARBA00048679"/>
    </source>
</evidence>
<feature type="compositionally biased region" description="Polar residues" evidence="9">
    <location>
        <begin position="561"/>
        <end position="573"/>
    </location>
</feature>
<dbReference type="OrthoDB" id="4062651at2759"/>
<feature type="domain" description="Protein kinase" evidence="10">
    <location>
        <begin position="164"/>
        <end position="462"/>
    </location>
</feature>
<dbReference type="PANTHER" id="PTHR24343:SF482">
    <property type="entry name" value="SERINE_THREONINE-PROTEIN KINASE PTK1_STK1-RELATED"/>
    <property type="match status" value="1"/>
</dbReference>
<dbReference type="Pfam" id="PF00069">
    <property type="entry name" value="Pkinase"/>
    <property type="match status" value="1"/>
</dbReference>
<comment type="catalytic activity">
    <reaction evidence="8">
        <text>L-seryl-[protein] + ATP = O-phospho-L-seryl-[protein] + ADP + H(+)</text>
        <dbReference type="Rhea" id="RHEA:17989"/>
        <dbReference type="Rhea" id="RHEA-COMP:9863"/>
        <dbReference type="Rhea" id="RHEA-COMP:11604"/>
        <dbReference type="ChEBI" id="CHEBI:15378"/>
        <dbReference type="ChEBI" id="CHEBI:29999"/>
        <dbReference type="ChEBI" id="CHEBI:30616"/>
        <dbReference type="ChEBI" id="CHEBI:83421"/>
        <dbReference type="ChEBI" id="CHEBI:456216"/>
        <dbReference type="EC" id="2.7.11.1"/>
    </reaction>
</comment>
<dbReference type="SUPFAM" id="SSF56112">
    <property type="entry name" value="Protein kinase-like (PK-like)"/>
    <property type="match status" value="1"/>
</dbReference>
<dbReference type="STRING" id="13370.A0A448YFQ0"/>
<dbReference type="InterPro" id="IPR000719">
    <property type="entry name" value="Prot_kinase_dom"/>
</dbReference>
<evidence type="ECO:0000256" key="2">
    <source>
        <dbReference type="ARBA" id="ARBA00022527"/>
    </source>
</evidence>
<dbReference type="GO" id="GO:0004674">
    <property type="term" value="F:protein serine/threonine kinase activity"/>
    <property type="evidence" value="ECO:0007669"/>
    <property type="project" value="UniProtKB-KW"/>
</dbReference>
<evidence type="ECO:0000313" key="12">
    <source>
        <dbReference type="Proteomes" id="UP000290900"/>
    </source>
</evidence>
<evidence type="ECO:0000256" key="5">
    <source>
        <dbReference type="ARBA" id="ARBA00022777"/>
    </source>
</evidence>
<accession>A0A448YFQ0</accession>
<evidence type="ECO:0000256" key="6">
    <source>
        <dbReference type="ARBA" id="ARBA00022840"/>
    </source>
</evidence>
<gene>
    <name evidence="11" type="ORF">BRENAR_LOCUS521</name>
</gene>
<evidence type="ECO:0000313" key="11">
    <source>
        <dbReference type="EMBL" id="VEU19785.1"/>
    </source>
</evidence>
<evidence type="ECO:0000259" key="10">
    <source>
        <dbReference type="PROSITE" id="PS50011"/>
    </source>
</evidence>
<sequence length="788" mass="89134">MSIPATRPSASNKANLTIRTHSEQKQPIIKESPRTLHATFKLDQVQQEGAKDNSGGGAGDNDDDDKASVKSVHKSRSTPQLPVPGRNSSLKRSNTTAAHSPKMEYNPYGIFRSSHIVDFGSMFGNGDLKPESQLMLPYPTEDPNKYLPKELQERFQSLEDLYDTTLNSSIGSGGAAMIKKVRLKTNPKVFVALKKFSLFRNESSQQYYRRVVQEYIVMKSFRHVHTITCYELLKLPVYMQRSWGMTMAYLPCDLFSQIKKSAWRATPLSERLCYFKQICFGLKYLHECDVAHLDIKPDNVLVGANGILRITDLGCAEFGHEEPGNFKSSVKFRNKLLGTPPYQPPEVAVYKRLEVTDRDKYDPFKFDYWSLGVLLFVIVTGKTPFAECKPSDLNFLEFEKGELRFAELNPGFLKNDVSKCPTKGRFADGFGNPKIARIAWRLCDTNAKTRLTIPELFDDEFFQKIEMCVDEANYECNFVHHRQARERMFEAEYGSDLELVKNGKITRRLTNGSTARPSFSDKLSNEKRSPEMQPTSPSSAHKYISLVDVGLKSRHREDSKGSNGCGNRSSSVHYQLDLNRVVEAEAEAEREEEEREEREGKKRDEEEEKKEKEEDKVDTTAPDVSSLLLSPRKASSLQNSSSNHFTFNASYSPSLSTAGDSTAWDKYEDAITEDDSSYYSSGTSANNTASESSHGRYSTAETPPKHRDHIKDANDSSGSCVPSMGGNESNELSPGDKYNFIYPDGKTFAYEFDEEDYKNKETEYMVVSYDTMVKSTDFNVVTHAHIIY</sequence>
<keyword evidence="3" id="KW-0808">Transferase</keyword>
<dbReference type="GO" id="GO:0005524">
    <property type="term" value="F:ATP binding"/>
    <property type="evidence" value="ECO:0007669"/>
    <property type="project" value="UniProtKB-KW"/>
</dbReference>
<name>A0A448YFQ0_BRENA</name>
<feature type="compositionally biased region" description="Basic and acidic residues" evidence="9">
    <location>
        <begin position="597"/>
        <end position="618"/>
    </location>
</feature>
<keyword evidence="6" id="KW-0067">ATP-binding</keyword>
<dbReference type="AlphaFoldDB" id="A0A448YFQ0"/>
<dbReference type="SMART" id="SM00220">
    <property type="entry name" value="S_TKc"/>
    <property type="match status" value="1"/>
</dbReference>
<feature type="compositionally biased region" description="Acidic residues" evidence="9">
    <location>
        <begin position="584"/>
        <end position="596"/>
    </location>
</feature>
<dbReference type="GO" id="GO:0005634">
    <property type="term" value="C:nucleus"/>
    <property type="evidence" value="ECO:0007669"/>
    <property type="project" value="TreeGrafter"/>
</dbReference>
<protein>
    <recommendedName>
        <fullName evidence="1">non-specific serine/threonine protein kinase</fullName>
        <ecNumber evidence="1">2.7.11.1</ecNumber>
    </recommendedName>
</protein>
<keyword evidence="4" id="KW-0547">Nucleotide-binding</keyword>
<evidence type="ECO:0000256" key="7">
    <source>
        <dbReference type="ARBA" id="ARBA00047899"/>
    </source>
</evidence>
<dbReference type="PROSITE" id="PS50011">
    <property type="entry name" value="PROTEIN_KINASE_DOM"/>
    <property type="match status" value="1"/>
</dbReference>
<organism evidence="11 12">
    <name type="scientific">Brettanomyces naardenensis</name>
    <name type="common">Yeast</name>
    <dbReference type="NCBI Taxonomy" id="13370"/>
    <lineage>
        <taxon>Eukaryota</taxon>
        <taxon>Fungi</taxon>
        <taxon>Dikarya</taxon>
        <taxon>Ascomycota</taxon>
        <taxon>Saccharomycotina</taxon>
        <taxon>Pichiomycetes</taxon>
        <taxon>Pichiales</taxon>
        <taxon>Pichiaceae</taxon>
        <taxon>Brettanomyces</taxon>
    </lineage>
</organism>
<dbReference type="InParanoid" id="A0A448YFQ0"/>
<proteinExistence type="predicted"/>
<dbReference type="PROSITE" id="PS00108">
    <property type="entry name" value="PROTEIN_KINASE_ST"/>
    <property type="match status" value="1"/>
</dbReference>
<dbReference type="PANTHER" id="PTHR24343">
    <property type="entry name" value="SERINE/THREONINE KINASE"/>
    <property type="match status" value="1"/>
</dbReference>
<feature type="region of interest" description="Disordered" evidence="9">
    <location>
        <begin position="1"/>
        <end position="102"/>
    </location>
</feature>
<dbReference type="Proteomes" id="UP000290900">
    <property type="component" value="Unassembled WGS sequence"/>
</dbReference>
<feature type="compositionally biased region" description="Polar residues" evidence="9">
    <location>
        <begin position="86"/>
        <end position="98"/>
    </location>
</feature>
<feature type="compositionally biased region" description="Polar residues" evidence="9">
    <location>
        <begin position="508"/>
        <end position="517"/>
    </location>
</feature>
<evidence type="ECO:0000256" key="9">
    <source>
        <dbReference type="SAM" id="MobiDB-lite"/>
    </source>
</evidence>
<reference evidence="11 12" key="1">
    <citation type="submission" date="2018-12" db="EMBL/GenBank/DDBJ databases">
        <authorList>
            <person name="Tiukova I."/>
            <person name="Dainat J."/>
        </authorList>
    </citation>
    <scope>NUCLEOTIDE SEQUENCE [LARGE SCALE GENOMIC DNA]</scope>
</reference>